<name>A0A2S4W8J0_9BASI</name>
<dbReference type="AlphaFoldDB" id="A0A2S4W8J0"/>
<gene>
    <name evidence="1" type="ORF">PSHT_06157</name>
</gene>
<dbReference type="OrthoDB" id="5409596at2759"/>
<organism evidence="1 2">
    <name type="scientific">Puccinia striiformis</name>
    <dbReference type="NCBI Taxonomy" id="27350"/>
    <lineage>
        <taxon>Eukaryota</taxon>
        <taxon>Fungi</taxon>
        <taxon>Dikarya</taxon>
        <taxon>Basidiomycota</taxon>
        <taxon>Pucciniomycotina</taxon>
        <taxon>Pucciniomycetes</taxon>
        <taxon>Pucciniales</taxon>
        <taxon>Pucciniaceae</taxon>
        <taxon>Puccinia</taxon>
    </lineage>
</organism>
<evidence type="ECO:0000313" key="2">
    <source>
        <dbReference type="Proteomes" id="UP000238274"/>
    </source>
</evidence>
<keyword evidence="2" id="KW-1185">Reference proteome</keyword>
<dbReference type="VEuPathDB" id="FungiDB:PSHT_06157"/>
<reference evidence="2" key="2">
    <citation type="journal article" date="2018" name="BMC Genomics">
        <title>Genomic insights into host adaptation between the wheat stripe rust pathogen (Puccinia striiformis f. sp. tritici) and the barley stripe rust pathogen (Puccinia striiformis f. sp. hordei).</title>
        <authorList>
            <person name="Xia C."/>
            <person name="Wang M."/>
            <person name="Yin C."/>
            <person name="Cornejo O.E."/>
            <person name="Hulbert S.H."/>
            <person name="Chen X."/>
        </authorList>
    </citation>
    <scope>NUCLEOTIDE SEQUENCE [LARGE SCALE GENOMIC DNA]</scope>
    <source>
        <strain evidence="2">93TX-2</strain>
    </source>
</reference>
<proteinExistence type="predicted"/>
<comment type="caution">
    <text evidence="1">The sequence shown here is derived from an EMBL/GenBank/DDBJ whole genome shotgun (WGS) entry which is preliminary data.</text>
</comment>
<protein>
    <submittedName>
        <fullName evidence="1">Uncharacterized protein</fullName>
    </submittedName>
</protein>
<reference evidence="1 2" key="1">
    <citation type="submission" date="2017-12" db="EMBL/GenBank/DDBJ databases">
        <title>Gene loss provides genomic basis for host adaptation in cereal stripe rust fungi.</title>
        <authorList>
            <person name="Xia C."/>
        </authorList>
    </citation>
    <scope>NUCLEOTIDE SEQUENCE [LARGE SCALE GENOMIC DNA]</scope>
    <source>
        <strain evidence="1 2">93TX-2</strain>
    </source>
</reference>
<accession>A0A2S4W8J0</accession>
<reference evidence="2" key="3">
    <citation type="journal article" date="2018" name="Mol. Plant Microbe Interact.">
        <title>Genome sequence resources for the wheat stripe rust pathogen (Puccinia striiformis f. sp. tritici) and the barley stripe rust pathogen (Puccinia striiformis f. sp. hordei).</title>
        <authorList>
            <person name="Xia C."/>
            <person name="Wang M."/>
            <person name="Yin C."/>
            <person name="Cornejo O.E."/>
            <person name="Hulbert S.H."/>
            <person name="Chen X."/>
        </authorList>
    </citation>
    <scope>NUCLEOTIDE SEQUENCE [LARGE SCALE GENOMIC DNA]</scope>
    <source>
        <strain evidence="2">93TX-2</strain>
    </source>
</reference>
<sequence>MANPLASALDLIKAFLPHKDVADNQMVPALVHSGSQKRTLTALEVIERARETPGKCYIPKSSSALFSLVYGQMGWGFLCGEFVSRYLSYITSSADDPFVTLLAPDMHTDKRQLSNST</sequence>
<dbReference type="EMBL" id="PKSM01000071">
    <property type="protein sequence ID" value="POW18092.1"/>
    <property type="molecule type" value="Genomic_DNA"/>
</dbReference>
<dbReference type="Proteomes" id="UP000238274">
    <property type="component" value="Unassembled WGS sequence"/>
</dbReference>
<evidence type="ECO:0000313" key="1">
    <source>
        <dbReference type="EMBL" id="POW18092.1"/>
    </source>
</evidence>